<protein>
    <submittedName>
        <fullName evidence="1">Uncharacterized protein</fullName>
    </submittedName>
</protein>
<proteinExistence type="predicted"/>
<accession>A0A7C9BG78</accession>
<comment type="caution">
    <text evidence="1">The sequence shown here is derived from an EMBL/GenBank/DDBJ whole genome shotgun (WGS) entry which is preliminary data.</text>
</comment>
<name>A0A7C9BG78_9BACT</name>
<evidence type="ECO:0000313" key="1">
    <source>
        <dbReference type="EMBL" id="MPR35120.1"/>
    </source>
</evidence>
<evidence type="ECO:0000313" key="2">
    <source>
        <dbReference type="Proteomes" id="UP000479293"/>
    </source>
</evidence>
<dbReference type="AlphaFoldDB" id="A0A7C9BG78"/>
<organism evidence="1 2">
    <name type="scientific">Salmonirosea aquatica</name>
    <dbReference type="NCBI Taxonomy" id="2654236"/>
    <lineage>
        <taxon>Bacteria</taxon>
        <taxon>Pseudomonadati</taxon>
        <taxon>Bacteroidota</taxon>
        <taxon>Cytophagia</taxon>
        <taxon>Cytophagales</taxon>
        <taxon>Spirosomataceae</taxon>
        <taxon>Salmonirosea</taxon>
    </lineage>
</organism>
<dbReference type="RefSeq" id="WP_152761898.1">
    <property type="nucleotide sequence ID" value="NZ_WHLY01000002.1"/>
</dbReference>
<dbReference type="Proteomes" id="UP000479293">
    <property type="component" value="Unassembled WGS sequence"/>
</dbReference>
<dbReference type="EMBL" id="WHLY01000002">
    <property type="protein sequence ID" value="MPR35120.1"/>
    <property type="molecule type" value="Genomic_DNA"/>
</dbReference>
<reference evidence="1 2" key="1">
    <citation type="submission" date="2019-10" db="EMBL/GenBank/DDBJ databases">
        <title>Draft Genome Sequence of Cytophagaceae sp. SJW1-29.</title>
        <authorList>
            <person name="Choi A."/>
        </authorList>
    </citation>
    <scope>NUCLEOTIDE SEQUENCE [LARGE SCALE GENOMIC DNA]</scope>
    <source>
        <strain evidence="1 2">SJW1-29</strain>
    </source>
</reference>
<keyword evidence="2" id="KW-1185">Reference proteome</keyword>
<gene>
    <name evidence="1" type="ORF">GBK04_17640</name>
</gene>
<sequence>MEHHFNLSDREFAQQFENCSLDPALFTHEAHLRLAWIHVTQYGVETAILNVTKQLVQYVAFLGASAKYNHTLTIASVKAVNHFINKSSADTFKDFIAEFPRLKSNFKELINTHYSGDIFNSSLAKQEFIEPDLVPFD</sequence>